<gene>
    <name evidence="3" type="ORF">QTN89_06615</name>
</gene>
<protein>
    <submittedName>
        <fullName evidence="3">Uncharacterized protein</fullName>
    </submittedName>
</protein>
<evidence type="ECO:0000256" key="1">
    <source>
        <dbReference type="SAM" id="MobiDB-lite"/>
    </source>
</evidence>
<evidence type="ECO:0000313" key="3">
    <source>
        <dbReference type="EMBL" id="MDM4015096.1"/>
    </source>
</evidence>
<dbReference type="Proteomes" id="UP001239462">
    <property type="component" value="Unassembled WGS sequence"/>
</dbReference>
<feature type="signal peptide" evidence="2">
    <location>
        <begin position="1"/>
        <end position="25"/>
    </location>
</feature>
<reference evidence="3 4" key="1">
    <citation type="submission" date="2023-06" db="EMBL/GenBank/DDBJ databases">
        <title>Roseiconus lacunae JC819 isolated from Gulf of Mannar region, Tamil Nadu.</title>
        <authorList>
            <person name="Pk S."/>
            <person name="Ch S."/>
            <person name="Ch V.R."/>
        </authorList>
    </citation>
    <scope>NUCLEOTIDE SEQUENCE [LARGE SCALE GENOMIC DNA]</scope>
    <source>
        <strain evidence="3 4">JC819</strain>
    </source>
</reference>
<organism evidence="3 4">
    <name type="scientific">Roseiconus lacunae</name>
    <dbReference type="NCBI Taxonomy" id="2605694"/>
    <lineage>
        <taxon>Bacteria</taxon>
        <taxon>Pseudomonadati</taxon>
        <taxon>Planctomycetota</taxon>
        <taxon>Planctomycetia</taxon>
        <taxon>Pirellulales</taxon>
        <taxon>Pirellulaceae</taxon>
        <taxon>Roseiconus</taxon>
    </lineage>
</organism>
<dbReference type="PROSITE" id="PS51257">
    <property type="entry name" value="PROKAR_LIPOPROTEIN"/>
    <property type="match status" value="1"/>
</dbReference>
<feature type="chain" id="PRO_5045802275" evidence="2">
    <location>
        <begin position="26"/>
        <end position="230"/>
    </location>
</feature>
<dbReference type="RefSeq" id="WP_149496434.1">
    <property type="nucleotide sequence ID" value="NZ_JASZZN010000004.1"/>
</dbReference>
<sequence>MIRTTTLATLSVLALFGCIATPASAQYVYGNLHDYSYSLDDHGHRDHYDSHHRYHHNHGDYHGCGHISYPNPALSRHHAIPAYAEAAASLYGNDAICREPIDCPLQRCGNLPHRLTDEYDYGFSLETPSHDHSHSGDSHFGHSHEGHSQDFQAPNRDVAPPDGGYIARPSLPRDSIGDFQPEQDFRREQPQRDDSIRMDSPPPPSLEPNSPSSPREGKPKRFDVPPPSTV</sequence>
<feature type="compositionally biased region" description="Basic and acidic residues" evidence="1">
    <location>
        <begin position="183"/>
        <end position="197"/>
    </location>
</feature>
<keyword evidence="4" id="KW-1185">Reference proteome</keyword>
<proteinExistence type="predicted"/>
<evidence type="ECO:0000256" key="2">
    <source>
        <dbReference type="SAM" id="SignalP"/>
    </source>
</evidence>
<keyword evidence="2" id="KW-0732">Signal</keyword>
<comment type="caution">
    <text evidence="3">The sequence shown here is derived from an EMBL/GenBank/DDBJ whole genome shotgun (WGS) entry which is preliminary data.</text>
</comment>
<dbReference type="EMBL" id="JASZZN010000004">
    <property type="protein sequence ID" value="MDM4015096.1"/>
    <property type="molecule type" value="Genomic_DNA"/>
</dbReference>
<name>A0ABT7PF52_9BACT</name>
<evidence type="ECO:0000313" key="4">
    <source>
        <dbReference type="Proteomes" id="UP001239462"/>
    </source>
</evidence>
<feature type="compositionally biased region" description="Basic and acidic residues" evidence="1">
    <location>
        <begin position="128"/>
        <end position="148"/>
    </location>
</feature>
<accession>A0ABT7PF52</accession>
<feature type="region of interest" description="Disordered" evidence="1">
    <location>
        <begin position="126"/>
        <end position="230"/>
    </location>
</feature>